<reference evidence="2" key="1">
    <citation type="journal article" date="2023" name="Insect Mol. Biol.">
        <title>Genome sequencing provides insights into the evolution of gene families encoding plant cell wall-degrading enzymes in longhorned beetles.</title>
        <authorList>
            <person name="Shin N.R."/>
            <person name="Okamura Y."/>
            <person name="Kirsch R."/>
            <person name="Pauchet Y."/>
        </authorList>
    </citation>
    <scope>NUCLEOTIDE SEQUENCE</scope>
    <source>
        <strain evidence="2">RBIC_L_NR</strain>
    </source>
</reference>
<dbReference type="AlphaFoldDB" id="A0AAV8Y8Q2"/>
<gene>
    <name evidence="2" type="ORF">NQ314_008629</name>
</gene>
<dbReference type="InterPro" id="IPR029526">
    <property type="entry name" value="PGBD"/>
</dbReference>
<dbReference type="PANTHER" id="PTHR46599:SF3">
    <property type="entry name" value="PIGGYBAC TRANSPOSABLE ELEMENT-DERIVED PROTEIN 4"/>
    <property type="match status" value="1"/>
</dbReference>
<protein>
    <recommendedName>
        <fullName evidence="1">PiggyBac transposable element-derived protein domain-containing protein</fullName>
    </recommendedName>
</protein>
<evidence type="ECO:0000259" key="1">
    <source>
        <dbReference type="Pfam" id="PF13843"/>
    </source>
</evidence>
<organism evidence="2 3">
    <name type="scientific">Rhamnusium bicolor</name>
    <dbReference type="NCBI Taxonomy" id="1586634"/>
    <lineage>
        <taxon>Eukaryota</taxon>
        <taxon>Metazoa</taxon>
        <taxon>Ecdysozoa</taxon>
        <taxon>Arthropoda</taxon>
        <taxon>Hexapoda</taxon>
        <taxon>Insecta</taxon>
        <taxon>Pterygota</taxon>
        <taxon>Neoptera</taxon>
        <taxon>Endopterygota</taxon>
        <taxon>Coleoptera</taxon>
        <taxon>Polyphaga</taxon>
        <taxon>Cucujiformia</taxon>
        <taxon>Chrysomeloidea</taxon>
        <taxon>Cerambycidae</taxon>
        <taxon>Lepturinae</taxon>
        <taxon>Rhagiini</taxon>
        <taxon>Rhamnusium</taxon>
    </lineage>
</organism>
<comment type="caution">
    <text evidence="2">The sequence shown here is derived from an EMBL/GenBank/DDBJ whole genome shotgun (WGS) entry which is preliminary data.</text>
</comment>
<dbReference type="PANTHER" id="PTHR46599">
    <property type="entry name" value="PIGGYBAC TRANSPOSABLE ELEMENT-DERIVED PROTEIN 4"/>
    <property type="match status" value="1"/>
</dbReference>
<name>A0AAV8Y8Q2_9CUCU</name>
<dbReference type="Proteomes" id="UP001162156">
    <property type="component" value="Unassembled WGS sequence"/>
</dbReference>
<keyword evidence="3" id="KW-1185">Reference proteome</keyword>
<feature type="domain" description="PiggyBac transposable element-derived protein" evidence="1">
    <location>
        <begin position="1"/>
        <end position="119"/>
    </location>
</feature>
<sequence length="126" mass="14582">MVIGESMIPWRGRLNFRQYIPSKSHKYGVKLFKICSTDGYTWKCEVYTGRNKKNRRPAGLGIRESVVLSLAEGLLDEGRVLYTDNFYTSCPLARTVLSRNTHLVGTLKRNRKYLPKRSHCKETRKA</sequence>
<dbReference type="EMBL" id="JANEYF010002382">
    <property type="protein sequence ID" value="KAJ8947327.1"/>
    <property type="molecule type" value="Genomic_DNA"/>
</dbReference>
<proteinExistence type="predicted"/>
<evidence type="ECO:0000313" key="3">
    <source>
        <dbReference type="Proteomes" id="UP001162156"/>
    </source>
</evidence>
<evidence type="ECO:0000313" key="2">
    <source>
        <dbReference type="EMBL" id="KAJ8947327.1"/>
    </source>
</evidence>
<accession>A0AAV8Y8Q2</accession>
<dbReference type="Pfam" id="PF13843">
    <property type="entry name" value="DDE_Tnp_1_7"/>
    <property type="match status" value="1"/>
</dbReference>